<gene>
    <name evidence="10" type="ORF">LzC2_30340</name>
</gene>
<evidence type="ECO:0000256" key="4">
    <source>
        <dbReference type="ARBA" id="ARBA00022692"/>
    </source>
</evidence>
<dbReference type="InterPro" id="IPR003400">
    <property type="entry name" value="ExbD"/>
</dbReference>
<proteinExistence type="inferred from homology"/>
<dbReference type="PANTHER" id="PTHR30558:SF3">
    <property type="entry name" value="BIOPOLYMER TRANSPORT PROTEIN EXBD-RELATED"/>
    <property type="match status" value="1"/>
</dbReference>
<keyword evidence="4 7" id="KW-0812">Transmembrane</keyword>
<evidence type="ECO:0000256" key="5">
    <source>
        <dbReference type="ARBA" id="ARBA00022989"/>
    </source>
</evidence>
<dbReference type="EMBL" id="WTPX01000108">
    <property type="protein sequence ID" value="NNJ26938.1"/>
    <property type="molecule type" value="Genomic_DNA"/>
</dbReference>
<comment type="similarity">
    <text evidence="2 7">Belongs to the ExbD/TolR family.</text>
</comment>
<dbReference type="PANTHER" id="PTHR30558">
    <property type="entry name" value="EXBD MEMBRANE COMPONENT OF PMF-DRIVEN MACROMOLECULE IMPORT SYSTEM"/>
    <property type="match status" value="1"/>
</dbReference>
<comment type="caution">
    <text evidence="10">The sequence shown here is derived from an EMBL/GenBank/DDBJ whole genome shotgun (WGS) entry which is preliminary data.</text>
</comment>
<evidence type="ECO:0000256" key="1">
    <source>
        <dbReference type="ARBA" id="ARBA00004162"/>
    </source>
</evidence>
<evidence type="ECO:0000256" key="7">
    <source>
        <dbReference type="RuleBase" id="RU003879"/>
    </source>
</evidence>
<evidence type="ECO:0000256" key="6">
    <source>
        <dbReference type="ARBA" id="ARBA00023136"/>
    </source>
</evidence>
<reference evidence="10 11" key="1">
    <citation type="journal article" date="2020" name="Syst. Appl. Microbiol.">
        <title>Alienimonas chondri sp. nov., a novel planctomycete isolated from the biofilm of the red alga Chondrus crispus.</title>
        <authorList>
            <person name="Vitorino I."/>
            <person name="Albuquerque L."/>
            <person name="Wiegand S."/>
            <person name="Kallscheuer N."/>
            <person name="da Costa M.S."/>
            <person name="Lobo-da-Cunha A."/>
            <person name="Jogler C."/>
            <person name="Lage O.M."/>
        </authorList>
    </citation>
    <scope>NUCLEOTIDE SEQUENCE [LARGE SCALE GENOMIC DNA]</scope>
    <source>
        <strain evidence="10 11">LzC2</strain>
    </source>
</reference>
<feature type="transmembrane region" description="Helical" evidence="9">
    <location>
        <begin position="82"/>
        <end position="104"/>
    </location>
</feature>
<feature type="compositionally biased region" description="Acidic residues" evidence="8">
    <location>
        <begin position="37"/>
        <end position="50"/>
    </location>
</feature>
<keyword evidence="3" id="KW-1003">Cell membrane</keyword>
<evidence type="ECO:0000256" key="2">
    <source>
        <dbReference type="ARBA" id="ARBA00005811"/>
    </source>
</evidence>
<evidence type="ECO:0000256" key="8">
    <source>
        <dbReference type="SAM" id="MobiDB-lite"/>
    </source>
</evidence>
<dbReference type="Pfam" id="PF02472">
    <property type="entry name" value="ExbD"/>
    <property type="match status" value="1"/>
</dbReference>
<evidence type="ECO:0000256" key="9">
    <source>
        <dbReference type="SAM" id="Phobius"/>
    </source>
</evidence>
<dbReference type="Proteomes" id="UP000609651">
    <property type="component" value="Unassembled WGS sequence"/>
</dbReference>
<evidence type="ECO:0000313" key="11">
    <source>
        <dbReference type="Proteomes" id="UP000609651"/>
    </source>
</evidence>
<accession>A0ABX1VFQ3</accession>
<keyword evidence="11" id="KW-1185">Reference proteome</keyword>
<evidence type="ECO:0000256" key="3">
    <source>
        <dbReference type="ARBA" id="ARBA00022475"/>
    </source>
</evidence>
<evidence type="ECO:0000313" key="10">
    <source>
        <dbReference type="EMBL" id="NNJ26938.1"/>
    </source>
</evidence>
<keyword evidence="5 9" id="KW-1133">Transmembrane helix</keyword>
<sequence length="213" mass="22868">MRISFPCPHCSAPLGISASRAGAEVRCPACRDVLTVPEEDQPLPEPEDGGDAAPAQAPLSTANEEEPFKFSPKRRDQDEMDLTPMVDVTFLLLIFFMITASFSIQKTLPTPVPEPDEEGVSQQLTTMEELEQEAVVVRLEAGDEIYIDDKPVSSLDDLPDALRDAMNAPGQPGRGELVIQAADGARHEAIVAAYDAAAGLGVERVRLAVAAED</sequence>
<name>A0ABX1VFQ3_9PLAN</name>
<keyword evidence="6 9" id="KW-0472">Membrane</keyword>
<evidence type="ECO:0008006" key="12">
    <source>
        <dbReference type="Google" id="ProtNLM"/>
    </source>
</evidence>
<organism evidence="10 11">
    <name type="scientific">Alienimonas chondri</name>
    <dbReference type="NCBI Taxonomy" id="2681879"/>
    <lineage>
        <taxon>Bacteria</taxon>
        <taxon>Pseudomonadati</taxon>
        <taxon>Planctomycetota</taxon>
        <taxon>Planctomycetia</taxon>
        <taxon>Planctomycetales</taxon>
        <taxon>Planctomycetaceae</taxon>
        <taxon>Alienimonas</taxon>
    </lineage>
</organism>
<protein>
    <recommendedName>
        <fullName evidence="12">Biopolymer transporter ExbD</fullName>
    </recommendedName>
</protein>
<comment type="subcellular location">
    <subcellularLocation>
        <location evidence="1">Cell membrane</location>
        <topology evidence="1">Single-pass membrane protein</topology>
    </subcellularLocation>
    <subcellularLocation>
        <location evidence="7">Cell membrane</location>
        <topology evidence="7">Single-pass type II membrane protein</topology>
    </subcellularLocation>
</comment>
<dbReference type="RefSeq" id="WP_171188457.1">
    <property type="nucleotide sequence ID" value="NZ_WTPX01000108.1"/>
</dbReference>
<dbReference type="Gene3D" id="3.30.420.270">
    <property type="match status" value="1"/>
</dbReference>
<keyword evidence="7" id="KW-0813">Transport</keyword>
<keyword evidence="7" id="KW-0653">Protein transport</keyword>
<feature type="region of interest" description="Disordered" evidence="8">
    <location>
        <begin position="37"/>
        <end position="76"/>
    </location>
</feature>